<accession>A0A8S5QH40</accession>
<proteinExistence type="predicted"/>
<name>A0A8S5QH40_9CAUD</name>
<protein>
    <submittedName>
        <fullName evidence="1">Uncharacterized protein</fullName>
    </submittedName>
</protein>
<sequence length="124" mass="13904">MKNHIDSYTFWGDNVEIFHSLIGFKIEDIEFTNTNEEKEPVIILGCVNEHHVRIDLLLQEDGVFVSEPYAVNEDLSAIRSENPSASRKKATHTGKLGEKTISECVASGINSAVQNSIRDIDEED</sequence>
<organism evidence="1">
    <name type="scientific">Siphoviridae sp. cteHV32</name>
    <dbReference type="NCBI Taxonomy" id="2825588"/>
    <lineage>
        <taxon>Viruses</taxon>
        <taxon>Duplodnaviria</taxon>
        <taxon>Heunggongvirae</taxon>
        <taxon>Uroviricota</taxon>
        <taxon>Caudoviricetes</taxon>
    </lineage>
</organism>
<evidence type="ECO:0000313" key="1">
    <source>
        <dbReference type="EMBL" id="DAE18314.1"/>
    </source>
</evidence>
<reference evidence="1" key="1">
    <citation type="journal article" date="2021" name="Proc. Natl. Acad. Sci. U.S.A.">
        <title>A Catalog of Tens of Thousands of Viruses from Human Metagenomes Reveals Hidden Associations with Chronic Diseases.</title>
        <authorList>
            <person name="Tisza M.J."/>
            <person name="Buck C.B."/>
        </authorList>
    </citation>
    <scope>NUCLEOTIDE SEQUENCE</scope>
    <source>
        <strain evidence="1">CteHV32</strain>
    </source>
</reference>
<dbReference type="EMBL" id="BK015653">
    <property type="protein sequence ID" value="DAE18314.1"/>
    <property type="molecule type" value="Genomic_DNA"/>
</dbReference>